<proteinExistence type="predicted"/>
<gene>
    <name evidence="1" type="ORF">Acor_77000</name>
</gene>
<dbReference type="Proteomes" id="UP000334990">
    <property type="component" value="Unassembled WGS sequence"/>
</dbReference>
<dbReference type="EMBL" id="BLAD01000106">
    <property type="protein sequence ID" value="GES05632.1"/>
    <property type="molecule type" value="Genomic_DNA"/>
</dbReference>
<reference evidence="1 2" key="1">
    <citation type="submission" date="2019-10" db="EMBL/GenBank/DDBJ databases">
        <title>Whole genome shotgun sequence of Acrocarpospora corrugata NBRC 13972.</title>
        <authorList>
            <person name="Ichikawa N."/>
            <person name="Kimura A."/>
            <person name="Kitahashi Y."/>
            <person name="Komaki H."/>
            <person name="Oguchi A."/>
        </authorList>
    </citation>
    <scope>NUCLEOTIDE SEQUENCE [LARGE SCALE GENOMIC DNA]</scope>
    <source>
        <strain evidence="1 2">NBRC 13972</strain>
    </source>
</reference>
<keyword evidence="2" id="KW-1185">Reference proteome</keyword>
<organism evidence="1 2">
    <name type="scientific">Acrocarpospora corrugata</name>
    <dbReference type="NCBI Taxonomy" id="35763"/>
    <lineage>
        <taxon>Bacteria</taxon>
        <taxon>Bacillati</taxon>
        <taxon>Actinomycetota</taxon>
        <taxon>Actinomycetes</taxon>
        <taxon>Streptosporangiales</taxon>
        <taxon>Streptosporangiaceae</taxon>
        <taxon>Acrocarpospora</taxon>
    </lineage>
</organism>
<comment type="caution">
    <text evidence="1">The sequence shown here is derived from an EMBL/GenBank/DDBJ whole genome shotgun (WGS) entry which is preliminary data.</text>
</comment>
<evidence type="ECO:0000313" key="2">
    <source>
        <dbReference type="Proteomes" id="UP000334990"/>
    </source>
</evidence>
<sequence>MRAELSDLAQAKASKAMQIVYAVEQLRRVWQLRAALKAPDRSRFFRSHRLACWVLKSEVRTWGLVSWQLL</sequence>
<name>A0A5M3WC47_9ACTN</name>
<accession>A0A5M3WC47</accession>
<evidence type="ECO:0000313" key="1">
    <source>
        <dbReference type="EMBL" id="GES05632.1"/>
    </source>
</evidence>
<protein>
    <submittedName>
        <fullName evidence="1">Uncharacterized protein</fullName>
    </submittedName>
</protein>
<dbReference type="AlphaFoldDB" id="A0A5M3WC47"/>